<dbReference type="AlphaFoldDB" id="A0A6S6M1F9"/>
<dbReference type="SUPFAM" id="SSF51230">
    <property type="entry name" value="Single hybrid motif"/>
    <property type="match status" value="1"/>
</dbReference>
<evidence type="ECO:0000313" key="8">
    <source>
        <dbReference type="EMBL" id="BCG47359.1"/>
    </source>
</evidence>
<dbReference type="Gene3D" id="3.30.559.10">
    <property type="entry name" value="Chloramphenicol acetyltransferase-like domain"/>
    <property type="match status" value="1"/>
</dbReference>
<keyword evidence="4" id="KW-0012">Acyltransferase</keyword>
<dbReference type="GO" id="GO:0006086">
    <property type="term" value="P:pyruvate decarboxylation to acetyl-CoA"/>
    <property type="evidence" value="ECO:0007669"/>
    <property type="project" value="InterPro"/>
</dbReference>
<keyword evidence="9" id="KW-1185">Reference proteome</keyword>
<reference evidence="8 9" key="1">
    <citation type="submission" date="2020-06" db="EMBL/GenBank/DDBJ databases">
        <title>Interaction of electrochemicaly active bacteria, Geobacter bremensis R4 on different carbon anode.</title>
        <authorList>
            <person name="Meng L."/>
            <person name="Yoshida N."/>
        </authorList>
    </citation>
    <scope>NUCLEOTIDE SEQUENCE [LARGE SCALE GENOMIC DNA]</scope>
    <source>
        <strain evidence="8 9">R4</strain>
    </source>
</reference>
<evidence type="ECO:0000256" key="5">
    <source>
        <dbReference type="SAM" id="MobiDB-lite"/>
    </source>
</evidence>
<dbReference type="InterPro" id="IPR036625">
    <property type="entry name" value="E3-bd_dom_sf"/>
</dbReference>
<dbReference type="Pfam" id="PF00198">
    <property type="entry name" value="2-oxoacid_dh"/>
    <property type="match status" value="1"/>
</dbReference>
<feature type="domain" description="Lipoyl-binding" evidence="6">
    <location>
        <begin position="1"/>
        <end position="76"/>
    </location>
</feature>
<feature type="domain" description="Peripheral subunit-binding (PSBD)" evidence="7">
    <location>
        <begin position="203"/>
        <end position="240"/>
    </location>
</feature>
<feature type="region of interest" description="Disordered" evidence="5">
    <location>
        <begin position="84"/>
        <end position="206"/>
    </location>
</feature>
<feature type="compositionally biased region" description="Low complexity" evidence="5">
    <location>
        <begin position="102"/>
        <end position="141"/>
    </location>
</feature>
<gene>
    <name evidence="8" type="ORF">GEOBRER4_n2189</name>
</gene>
<evidence type="ECO:0000256" key="2">
    <source>
        <dbReference type="ARBA" id="ARBA00007317"/>
    </source>
</evidence>
<protein>
    <recommendedName>
        <fullName evidence="4">Dihydrolipoamide acetyltransferase component of pyruvate dehydrogenase complex</fullName>
        <ecNumber evidence="4">2.3.1.-</ecNumber>
    </recommendedName>
</protein>
<dbReference type="PANTHER" id="PTHR23151:SF90">
    <property type="entry name" value="DIHYDROLIPOYLLYSINE-RESIDUE ACETYLTRANSFERASE COMPONENT OF PYRUVATE DEHYDROGENASE COMPLEX, MITOCHONDRIAL-RELATED"/>
    <property type="match status" value="1"/>
</dbReference>
<dbReference type="InterPro" id="IPR023213">
    <property type="entry name" value="CAT-like_dom_sf"/>
</dbReference>
<keyword evidence="8" id="KW-0670">Pyruvate</keyword>
<dbReference type="PANTHER" id="PTHR23151">
    <property type="entry name" value="DIHYDROLIPOAMIDE ACETYL/SUCCINYL-TRANSFERASE-RELATED"/>
    <property type="match status" value="1"/>
</dbReference>
<dbReference type="InterPro" id="IPR003016">
    <property type="entry name" value="2-oxoA_DH_lipoyl-BS"/>
</dbReference>
<evidence type="ECO:0000256" key="3">
    <source>
        <dbReference type="ARBA" id="ARBA00022823"/>
    </source>
</evidence>
<accession>A0A6S6M1F9</accession>
<organism evidence="8 9">
    <name type="scientific">Citrifermentans bremense</name>
    <dbReference type="NCBI Taxonomy" id="60035"/>
    <lineage>
        <taxon>Bacteria</taxon>
        <taxon>Pseudomonadati</taxon>
        <taxon>Thermodesulfobacteriota</taxon>
        <taxon>Desulfuromonadia</taxon>
        <taxon>Geobacterales</taxon>
        <taxon>Geobacteraceae</taxon>
        <taxon>Citrifermentans</taxon>
    </lineage>
</organism>
<evidence type="ECO:0000256" key="1">
    <source>
        <dbReference type="ARBA" id="ARBA00001938"/>
    </source>
</evidence>
<feature type="compositionally biased region" description="Low complexity" evidence="5">
    <location>
        <begin position="259"/>
        <end position="272"/>
    </location>
</feature>
<comment type="cofactor">
    <cofactor evidence="1 4">
        <name>(R)-lipoate</name>
        <dbReference type="ChEBI" id="CHEBI:83088"/>
    </cofactor>
</comment>
<dbReference type="SUPFAM" id="SSF47005">
    <property type="entry name" value="Peripheral subunit-binding domain of 2-oxo acid dehydrogenase complex"/>
    <property type="match status" value="1"/>
</dbReference>
<dbReference type="Pfam" id="PF02817">
    <property type="entry name" value="E3_binding"/>
    <property type="match status" value="1"/>
</dbReference>
<dbReference type="Pfam" id="PF00364">
    <property type="entry name" value="Biotin_lipoyl"/>
    <property type="match status" value="1"/>
</dbReference>
<evidence type="ECO:0000259" key="7">
    <source>
        <dbReference type="PROSITE" id="PS51826"/>
    </source>
</evidence>
<dbReference type="PROSITE" id="PS50968">
    <property type="entry name" value="BIOTINYL_LIPOYL"/>
    <property type="match status" value="1"/>
</dbReference>
<feature type="compositionally biased region" description="Low complexity" evidence="5">
    <location>
        <begin position="189"/>
        <end position="199"/>
    </location>
</feature>
<dbReference type="PROSITE" id="PS00189">
    <property type="entry name" value="LIPOYL"/>
    <property type="match status" value="1"/>
</dbReference>
<dbReference type="InterPro" id="IPR045257">
    <property type="entry name" value="E2/Pdx1"/>
</dbReference>
<comment type="similarity">
    <text evidence="2 4">Belongs to the 2-oxoacid dehydrogenase family.</text>
</comment>
<name>A0A6S6M1F9_9BACT</name>
<dbReference type="Gene3D" id="4.10.320.10">
    <property type="entry name" value="E3-binding domain"/>
    <property type="match status" value="1"/>
</dbReference>
<dbReference type="RefSeq" id="WP_185242282.1">
    <property type="nucleotide sequence ID" value="NZ_AP023213.1"/>
</dbReference>
<dbReference type="InterPro" id="IPR011053">
    <property type="entry name" value="Single_hybrid_motif"/>
</dbReference>
<dbReference type="InterPro" id="IPR001078">
    <property type="entry name" value="2-oxoacid_DH_actylTfrase"/>
</dbReference>
<dbReference type="SUPFAM" id="SSF52777">
    <property type="entry name" value="CoA-dependent acyltransferases"/>
    <property type="match status" value="1"/>
</dbReference>
<evidence type="ECO:0000259" key="6">
    <source>
        <dbReference type="PROSITE" id="PS50968"/>
    </source>
</evidence>
<proteinExistence type="inferred from homology"/>
<dbReference type="InterPro" id="IPR004167">
    <property type="entry name" value="PSBD"/>
</dbReference>
<evidence type="ECO:0000313" key="9">
    <source>
        <dbReference type="Proteomes" id="UP000515472"/>
    </source>
</evidence>
<dbReference type="GO" id="GO:0045254">
    <property type="term" value="C:pyruvate dehydrogenase complex"/>
    <property type="evidence" value="ECO:0007669"/>
    <property type="project" value="InterPro"/>
</dbReference>
<dbReference type="EC" id="2.3.1.-" evidence="4"/>
<keyword evidence="3 4" id="KW-0450">Lipoyl</keyword>
<feature type="region of interest" description="Disordered" evidence="5">
    <location>
        <begin position="240"/>
        <end position="272"/>
    </location>
</feature>
<dbReference type="CDD" id="cd06849">
    <property type="entry name" value="lipoyl_domain"/>
    <property type="match status" value="1"/>
</dbReference>
<dbReference type="PROSITE" id="PS51826">
    <property type="entry name" value="PSBD"/>
    <property type="match status" value="1"/>
</dbReference>
<dbReference type="GO" id="GO:0016746">
    <property type="term" value="F:acyltransferase activity"/>
    <property type="evidence" value="ECO:0007669"/>
    <property type="project" value="UniProtKB-KW"/>
</dbReference>
<keyword evidence="4 8" id="KW-0808">Transferase</keyword>
<dbReference type="KEGG" id="gbn:GEOBRER4_21090"/>
<dbReference type="EMBL" id="AP023213">
    <property type="protein sequence ID" value="BCG47359.1"/>
    <property type="molecule type" value="Genomic_DNA"/>
</dbReference>
<sequence length="493" mass="50940">MNDIVMPKLSDTMTEGRLVSWNKRVGETVTRGEVIAEVETDKANMELEAYVSGELLEIRVQAGDLVPVGTVIAVIGNAGEKGAGAAQQSAPVPHLEPEPARAQGEPSSGPPAASQPEAAAGESGAAAAEPPAAKGSKPAEAVDLVPPEGEKQAPAAPPRPSAAETQPSGEPKEPYRPEVPPAGAPPAASPKGPEPAAGAGREKAAPLVRRRARELGIELAQVRGSGPEGRILLTDLETQAKGAGEAPGVPQPPAGRGVPGTAEAGAAPQGEGPRLLSRLRSAVAKTVIESWSHIPHFTVTMDIEMDEADSVRRQLKQSGKPVSVNDLIVKAVALALQKFPQMNASFTPEGLQFHNEINIAIAVGMPDGVLMPVLTGCQKRSLLEVSEEGKRLVERARSGSLTEQEMHGGTFSISNLGMFGVSSFSAIIHPAHSGVLAVGAIAEVAKVSSGGLSSIKVMKVTLSADHRAVDGAYAAKFLAALKEILENPVRLLI</sequence>
<dbReference type="Gene3D" id="2.40.50.100">
    <property type="match status" value="1"/>
</dbReference>
<dbReference type="InterPro" id="IPR000089">
    <property type="entry name" value="Biotin_lipoyl"/>
</dbReference>
<feature type="compositionally biased region" description="Pro residues" evidence="5">
    <location>
        <begin position="177"/>
        <end position="188"/>
    </location>
</feature>
<dbReference type="Proteomes" id="UP000515472">
    <property type="component" value="Chromosome"/>
</dbReference>
<evidence type="ECO:0000256" key="4">
    <source>
        <dbReference type="RuleBase" id="RU003423"/>
    </source>
</evidence>